<dbReference type="Pfam" id="PF05199">
    <property type="entry name" value="GMC_oxred_C"/>
    <property type="match status" value="1"/>
</dbReference>
<dbReference type="GO" id="GO:0050660">
    <property type="term" value="F:flavin adenine dinucleotide binding"/>
    <property type="evidence" value="ECO:0007669"/>
    <property type="project" value="InterPro"/>
</dbReference>
<keyword evidence="2" id="KW-0285">Flavoprotein</keyword>
<dbReference type="AlphaFoldDB" id="A0A423W796"/>
<evidence type="ECO:0000313" key="5">
    <source>
        <dbReference type="Proteomes" id="UP000285146"/>
    </source>
</evidence>
<dbReference type="Gene3D" id="3.30.560.10">
    <property type="entry name" value="Glucose Oxidase, domain 3"/>
    <property type="match status" value="1"/>
</dbReference>
<dbReference type="PROSITE" id="PS00624">
    <property type="entry name" value="GMC_OXRED_2"/>
    <property type="match status" value="1"/>
</dbReference>
<comment type="similarity">
    <text evidence="1">Belongs to the GMC oxidoreductase family.</text>
</comment>
<dbReference type="STRING" id="1230097.A0A423W796"/>
<comment type="cofactor">
    <cofactor evidence="2">
        <name>FAD</name>
        <dbReference type="ChEBI" id="CHEBI:57692"/>
    </cofactor>
</comment>
<dbReference type="PIRSF" id="PIRSF000137">
    <property type="entry name" value="Alcohol_oxidase"/>
    <property type="match status" value="1"/>
</dbReference>
<protein>
    <recommendedName>
        <fullName evidence="3">Glucose-methanol-choline oxidoreductase N-terminal domain-containing protein</fullName>
    </recommendedName>
</protein>
<dbReference type="InParanoid" id="A0A423W796"/>
<dbReference type="SUPFAM" id="SSF54373">
    <property type="entry name" value="FAD-linked reductases, C-terminal domain"/>
    <property type="match status" value="1"/>
</dbReference>
<proteinExistence type="inferred from homology"/>
<evidence type="ECO:0000313" key="4">
    <source>
        <dbReference type="EMBL" id="ROV99220.1"/>
    </source>
</evidence>
<dbReference type="InterPro" id="IPR007867">
    <property type="entry name" value="GMC_OxRtase_C"/>
</dbReference>
<feature type="domain" description="Glucose-methanol-choline oxidoreductase N-terminal" evidence="3">
    <location>
        <begin position="264"/>
        <end position="278"/>
    </location>
</feature>
<evidence type="ECO:0000259" key="3">
    <source>
        <dbReference type="PROSITE" id="PS00624"/>
    </source>
</evidence>
<gene>
    <name evidence="4" type="ORF">VPNG_08250</name>
</gene>
<dbReference type="SUPFAM" id="SSF51905">
    <property type="entry name" value="FAD/NAD(P)-binding domain"/>
    <property type="match status" value="1"/>
</dbReference>
<organism evidence="4 5">
    <name type="scientific">Cytospora leucostoma</name>
    <dbReference type="NCBI Taxonomy" id="1230097"/>
    <lineage>
        <taxon>Eukaryota</taxon>
        <taxon>Fungi</taxon>
        <taxon>Dikarya</taxon>
        <taxon>Ascomycota</taxon>
        <taxon>Pezizomycotina</taxon>
        <taxon>Sordariomycetes</taxon>
        <taxon>Sordariomycetidae</taxon>
        <taxon>Diaporthales</taxon>
        <taxon>Cytosporaceae</taxon>
        <taxon>Cytospora</taxon>
    </lineage>
</organism>
<keyword evidence="2" id="KW-0274">FAD</keyword>
<keyword evidence="5" id="KW-1185">Reference proteome</keyword>
<dbReference type="InterPro" id="IPR036188">
    <property type="entry name" value="FAD/NAD-bd_sf"/>
</dbReference>
<dbReference type="InterPro" id="IPR012132">
    <property type="entry name" value="GMC_OxRdtase"/>
</dbReference>
<name>A0A423W796_9PEZI</name>
<dbReference type="EMBL" id="LKEB01000059">
    <property type="protein sequence ID" value="ROV99220.1"/>
    <property type="molecule type" value="Genomic_DNA"/>
</dbReference>
<feature type="binding site" evidence="2">
    <location>
        <position position="219"/>
    </location>
    <ligand>
        <name>FAD</name>
        <dbReference type="ChEBI" id="CHEBI:57692"/>
    </ligand>
</feature>
<dbReference type="PANTHER" id="PTHR11552:SF78">
    <property type="entry name" value="GLUCOSE-METHANOL-CHOLINE OXIDOREDUCTASE N-TERMINAL DOMAIN-CONTAINING PROTEIN"/>
    <property type="match status" value="1"/>
</dbReference>
<sequence length="586" mass="64026">MVVGGAAGCIVAGRLAEADRELSILLIESGPNNYGDPTVLFPAFWLSHMNPSDKRTKSYQGHISDYLAGRAPNIQTSRILGGGSSINMLMYSRPQRSELDAWNTPGWSADEVLKYMNKFESYHGPPGSEDRHGHDGPLYIGPGNYRGKVLESDFIDAVKQQGWPETKDNNDLDTTNGSMRALRYINPDGKRQDTAYAYIHPKLQSGDFPNLHVLVETDVERVLFDDNKKAVGVVFRPGLDFHPGTEKDSPRTVKARKQVVLSAGAVGTPQILERSGVGSPEVLARAGVPLVASIEGVGENYLDHHIIMYPYTNDVGPEETIDGLFSGRVSMEELIPKNDPILSWTGVDVQSKLRPSDADVASLGPEFQAAWDKGFANFPDKPLMIFSVVSCFVGDPSTVPAGQYTTLATFSVHPFSRGRLHITGPKFDDPLDVDPGLLEDENGIDLKMHFWMYKKQREVARRMKTFTGEIATGHPEFPSGSKAAVVDAKVDVTHEIEYSPEDDKAIEKWLKEHLIPCWHSMGTCKLAPREDGGVVDPALNVYGVQGLKVADLSIPPSNVGCNTCSVAMAVGEKAADLIIQELGIAK</sequence>
<evidence type="ECO:0000256" key="1">
    <source>
        <dbReference type="ARBA" id="ARBA00010790"/>
    </source>
</evidence>
<dbReference type="Proteomes" id="UP000285146">
    <property type="component" value="Unassembled WGS sequence"/>
</dbReference>
<dbReference type="Gene3D" id="3.50.50.60">
    <property type="entry name" value="FAD/NAD(P)-binding domain"/>
    <property type="match status" value="1"/>
</dbReference>
<dbReference type="Pfam" id="PF00732">
    <property type="entry name" value="GMC_oxred_N"/>
    <property type="match status" value="1"/>
</dbReference>
<dbReference type="PANTHER" id="PTHR11552">
    <property type="entry name" value="GLUCOSE-METHANOL-CHOLINE GMC OXIDOREDUCTASE"/>
    <property type="match status" value="1"/>
</dbReference>
<evidence type="ECO:0000256" key="2">
    <source>
        <dbReference type="PIRSR" id="PIRSR000137-2"/>
    </source>
</evidence>
<feature type="binding site" evidence="2">
    <location>
        <begin position="518"/>
        <end position="519"/>
    </location>
    <ligand>
        <name>FAD</name>
        <dbReference type="ChEBI" id="CHEBI:57692"/>
    </ligand>
</feature>
<accession>A0A423W796</accession>
<comment type="caution">
    <text evidence="4">The sequence shown here is derived from an EMBL/GenBank/DDBJ whole genome shotgun (WGS) entry which is preliminary data.</text>
</comment>
<reference evidence="4 5" key="1">
    <citation type="submission" date="2015-09" db="EMBL/GenBank/DDBJ databases">
        <title>Host preference determinants of Valsa canker pathogens revealed by comparative genomics.</title>
        <authorList>
            <person name="Yin Z."/>
            <person name="Huang L."/>
        </authorList>
    </citation>
    <scope>NUCLEOTIDE SEQUENCE [LARGE SCALE GENOMIC DNA]</scope>
    <source>
        <strain evidence="4 5">SXYLt</strain>
    </source>
</reference>
<dbReference type="GO" id="GO:0016614">
    <property type="term" value="F:oxidoreductase activity, acting on CH-OH group of donors"/>
    <property type="evidence" value="ECO:0007669"/>
    <property type="project" value="InterPro"/>
</dbReference>
<dbReference type="OrthoDB" id="269227at2759"/>
<dbReference type="InterPro" id="IPR000172">
    <property type="entry name" value="GMC_OxRdtase_N"/>
</dbReference>